<name>A0A5E6UMT8_PSEFL</name>
<gene>
    <name evidence="3" type="ORF">PS655_03511</name>
</gene>
<feature type="chain" id="PRO_5022947057" description="Solute-binding protein family 5 domain-containing protein" evidence="1">
    <location>
        <begin position="21"/>
        <end position="228"/>
    </location>
</feature>
<evidence type="ECO:0000313" key="4">
    <source>
        <dbReference type="Proteomes" id="UP000327167"/>
    </source>
</evidence>
<keyword evidence="1" id="KW-0732">Signal</keyword>
<feature type="signal peptide" evidence="1">
    <location>
        <begin position="1"/>
        <end position="20"/>
    </location>
</feature>
<dbReference type="EMBL" id="CABVHJ010000011">
    <property type="protein sequence ID" value="VVN04404.1"/>
    <property type="molecule type" value="Genomic_DNA"/>
</dbReference>
<organism evidence="3 4">
    <name type="scientific">Pseudomonas fluorescens</name>
    <dbReference type="NCBI Taxonomy" id="294"/>
    <lineage>
        <taxon>Bacteria</taxon>
        <taxon>Pseudomonadati</taxon>
        <taxon>Pseudomonadota</taxon>
        <taxon>Gammaproteobacteria</taxon>
        <taxon>Pseudomonadales</taxon>
        <taxon>Pseudomonadaceae</taxon>
        <taxon>Pseudomonas</taxon>
    </lineage>
</organism>
<proteinExistence type="predicted"/>
<evidence type="ECO:0000313" key="3">
    <source>
        <dbReference type="EMBL" id="VVN04404.1"/>
    </source>
</evidence>
<dbReference type="InterPro" id="IPR000914">
    <property type="entry name" value="SBP_5_dom"/>
</dbReference>
<evidence type="ECO:0000259" key="2">
    <source>
        <dbReference type="Pfam" id="PF00496"/>
    </source>
</evidence>
<dbReference type="Gene3D" id="3.40.190.10">
    <property type="entry name" value="Periplasmic binding protein-like II"/>
    <property type="match status" value="1"/>
</dbReference>
<sequence precursor="true">MFSRLILFSAFALLTPFSWAAPQPALTVYGEPPKYAPDFQHLAYANPDAPKGGSLRRSSLESGPFDHLIPYTDKGTGVADIDGWLYAPLAYRSKDEPYSVYGLVAQQMELDPDRRWLRFYLNPKARFDDGTPITAEDVRYTFELFTTQGSLKYRQQFRDVAEVVVESPTQVRFLFKKTTAAPCRWTWRHCQCCPNIGGALATSPRAAVSRFRRVAARTASARWMPGAA</sequence>
<accession>A0A5E6UMT8</accession>
<dbReference type="Pfam" id="PF00496">
    <property type="entry name" value="SBP_bac_5"/>
    <property type="match status" value="1"/>
</dbReference>
<protein>
    <recommendedName>
        <fullName evidence="2">Solute-binding protein family 5 domain-containing protein</fullName>
    </recommendedName>
</protein>
<dbReference type="Proteomes" id="UP000327167">
    <property type="component" value="Unassembled WGS sequence"/>
</dbReference>
<reference evidence="3 4" key="1">
    <citation type="submission" date="2019-09" db="EMBL/GenBank/DDBJ databases">
        <authorList>
            <person name="Chandra G."/>
            <person name="Truman W A."/>
        </authorList>
    </citation>
    <scope>NUCLEOTIDE SEQUENCE [LARGE SCALE GENOMIC DNA]</scope>
    <source>
        <strain evidence="3">PS655</strain>
    </source>
</reference>
<evidence type="ECO:0000256" key="1">
    <source>
        <dbReference type="SAM" id="SignalP"/>
    </source>
</evidence>
<feature type="domain" description="Solute-binding protein family 5" evidence="2">
    <location>
        <begin position="101"/>
        <end position="180"/>
    </location>
</feature>
<dbReference type="AlphaFoldDB" id="A0A5E6UMT8"/>
<dbReference type="SUPFAM" id="SSF53850">
    <property type="entry name" value="Periplasmic binding protein-like II"/>
    <property type="match status" value="1"/>
</dbReference>